<evidence type="ECO:0000256" key="8">
    <source>
        <dbReference type="ARBA" id="ARBA00023065"/>
    </source>
</evidence>
<dbReference type="SUPFAM" id="SSF81324">
    <property type="entry name" value="Voltage-gated potassium channels"/>
    <property type="match status" value="1"/>
</dbReference>
<proteinExistence type="predicted"/>
<dbReference type="GO" id="GO:1990573">
    <property type="term" value="P:potassium ion import across plasma membrane"/>
    <property type="evidence" value="ECO:0007669"/>
    <property type="project" value="TreeGrafter"/>
</dbReference>
<dbReference type="Gene3D" id="1.10.287.70">
    <property type="match status" value="1"/>
</dbReference>
<evidence type="ECO:0000256" key="12">
    <source>
        <dbReference type="SAM" id="Phobius"/>
    </source>
</evidence>
<dbReference type="InterPro" id="IPR041647">
    <property type="entry name" value="IRK_C"/>
</dbReference>
<feature type="transmembrane region" description="Helical" evidence="12">
    <location>
        <begin position="58"/>
        <end position="78"/>
    </location>
</feature>
<dbReference type="EMBL" id="NBTZ01000027">
    <property type="protein sequence ID" value="OTP77909.1"/>
    <property type="molecule type" value="Genomic_DNA"/>
</dbReference>
<dbReference type="PANTHER" id="PTHR11767">
    <property type="entry name" value="INWARD RECTIFIER POTASSIUM CHANNEL"/>
    <property type="match status" value="1"/>
</dbReference>
<dbReference type="RefSeq" id="WP_075357372.1">
    <property type="nucleotide sequence ID" value="NZ_MSRG01000012.1"/>
</dbReference>
<gene>
    <name evidence="16" type="ORF">PAMC26510_02330</name>
    <name evidence="15" type="ORF">PAMC26577_07245</name>
</gene>
<feature type="transmembrane region" description="Helical" evidence="12">
    <location>
        <begin position="121"/>
        <end position="143"/>
    </location>
</feature>
<keyword evidence="5" id="KW-0851">Voltage-gated channel</keyword>
<dbReference type="InterPro" id="IPR013099">
    <property type="entry name" value="K_chnl_dom"/>
</dbReference>
<keyword evidence="7 12" id="KW-1133">Transmembrane helix</keyword>
<feature type="domain" description="Potassium channel" evidence="13">
    <location>
        <begin position="76"/>
        <end position="145"/>
    </location>
</feature>
<dbReference type="GO" id="GO:0005242">
    <property type="term" value="F:inward rectifier potassium channel activity"/>
    <property type="evidence" value="ECO:0007669"/>
    <property type="project" value="InterPro"/>
</dbReference>
<evidence type="ECO:0000313" key="17">
    <source>
        <dbReference type="Proteomes" id="UP000194546"/>
    </source>
</evidence>
<evidence type="ECO:0000259" key="14">
    <source>
        <dbReference type="Pfam" id="PF17655"/>
    </source>
</evidence>
<dbReference type="InterPro" id="IPR014756">
    <property type="entry name" value="Ig_E-set"/>
</dbReference>
<dbReference type="GO" id="GO:0005886">
    <property type="term" value="C:plasma membrane"/>
    <property type="evidence" value="ECO:0007669"/>
    <property type="project" value="TreeGrafter"/>
</dbReference>
<comment type="subcellular location">
    <subcellularLocation>
        <location evidence="1">Membrane</location>
        <topology evidence="1">Multi-pass membrane protein</topology>
    </subcellularLocation>
</comment>
<sequence>MPHETSKSPHSEQPAEHHAAPPHRRIVLDDRHHVTTHGLRTYFWHDIYHIALTAKWPVFFGVVALLFLVLNLGFALLFQMGQHAIANQAPAGLLGAFFFSVETLATVGYGDMHPATLYGHAIATGEIFVGMSGIALTTGMIFARFSRPRARILFANNAVVRPIDGRLTLMVRAANARQNVIVEAKARMRVIRSETTPEGFFSRKVHDLPLIRDQHPAFLLSWSLMHVIDENSPLHGETLESLEASNAELMLMVEGLDETTMQPMQARRSWPPESILYGHRYVDLLSVQNGETHIDYAKFNEVVPL</sequence>
<evidence type="ECO:0000256" key="1">
    <source>
        <dbReference type="ARBA" id="ARBA00004141"/>
    </source>
</evidence>
<dbReference type="SUPFAM" id="SSF81296">
    <property type="entry name" value="E set domains"/>
    <property type="match status" value="1"/>
</dbReference>
<dbReference type="Proteomes" id="UP000194546">
    <property type="component" value="Unassembled WGS sequence"/>
</dbReference>
<accession>A0A242N9X9</accession>
<evidence type="ECO:0000256" key="3">
    <source>
        <dbReference type="ARBA" id="ARBA00022538"/>
    </source>
</evidence>
<dbReference type="AlphaFoldDB" id="A0A242N9X9"/>
<protein>
    <submittedName>
        <fullName evidence="15">Kef-type K+ transport system NAD-binding component</fullName>
    </submittedName>
    <submittedName>
        <fullName evidence="16">Kef-type K+ transport system, putative NAD-binding component</fullName>
    </submittedName>
</protein>
<dbReference type="PANTHER" id="PTHR11767:SF102">
    <property type="entry name" value="INWARDLY RECTIFYING POTASSIUM CHANNEL 1, ISOFORM F"/>
    <property type="match status" value="1"/>
</dbReference>
<reference evidence="15 18" key="2">
    <citation type="submission" date="2017-03" db="EMBL/GenBank/DDBJ databases">
        <title>Genome analysis of strain PAMC 26577.</title>
        <authorList>
            <person name="Oh H.-M."/>
            <person name="Yang J.-A."/>
        </authorList>
    </citation>
    <scope>NUCLEOTIDE SEQUENCE [LARGE SCALE GENOMIC DNA]</scope>
    <source>
        <strain evidence="15 18">PAMC 26577</strain>
    </source>
</reference>
<dbReference type="EMBL" id="NBTY01000006">
    <property type="protein sequence ID" value="OTP80457.1"/>
    <property type="molecule type" value="Genomic_DNA"/>
</dbReference>
<evidence type="ECO:0000256" key="9">
    <source>
        <dbReference type="ARBA" id="ARBA00023136"/>
    </source>
</evidence>
<dbReference type="Pfam" id="PF17655">
    <property type="entry name" value="IRK_C"/>
    <property type="match status" value="1"/>
</dbReference>
<dbReference type="PRINTS" id="PR01320">
    <property type="entry name" value="KIRCHANNEL"/>
</dbReference>
<evidence type="ECO:0000256" key="4">
    <source>
        <dbReference type="ARBA" id="ARBA00022692"/>
    </source>
</evidence>
<dbReference type="InterPro" id="IPR016449">
    <property type="entry name" value="K_chnl_inward-rec_Kir"/>
</dbReference>
<evidence type="ECO:0000313" key="15">
    <source>
        <dbReference type="EMBL" id="OTP77909.1"/>
    </source>
</evidence>
<evidence type="ECO:0000256" key="7">
    <source>
        <dbReference type="ARBA" id="ARBA00022989"/>
    </source>
</evidence>
<dbReference type="GO" id="GO:0034702">
    <property type="term" value="C:monoatomic ion channel complex"/>
    <property type="evidence" value="ECO:0007669"/>
    <property type="project" value="UniProtKB-KW"/>
</dbReference>
<evidence type="ECO:0000256" key="10">
    <source>
        <dbReference type="ARBA" id="ARBA00023303"/>
    </source>
</evidence>
<keyword evidence="10" id="KW-0407">Ion channel</keyword>
<keyword evidence="6" id="KW-0630">Potassium</keyword>
<organism evidence="16 17">
    <name type="scientific">Caballeronia sordidicola</name>
    <name type="common">Burkholderia sordidicola</name>
    <dbReference type="NCBI Taxonomy" id="196367"/>
    <lineage>
        <taxon>Bacteria</taxon>
        <taxon>Pseudomonadati</taxon>
        <taxon>Pseudomonadota</taxon>
        <taxon>Betaproteobacteria</taxon>
        <taxon>Burkholderiales</taxon>
        <taxon>Burkholderiaceae</taxon>
        <taxon>Caballeronia</taxon>
    </lineage>
</organism>
<evidence type="ECO:0000256" key="6">
    <source>
        <dbReference type="ARBA" id="ARBA00022958"/>
    </source>
</evidence>
<evidence type="ECO:0000313" key="18">
    <source>
        <dbReference type="Proteomes" id="UP000195221"/>
    </source>
</evidence>
<keyword evidence="4 12" id="KW-0812">Transmembrane</keyword>
<evidence type="ECO:0000256" key="11">
    <source>
        <dbReference type="SAM" id="MobiDB-lite"/>
    </source>
</evidence>
<evidence type="ECO:0000256" key="2">
    <source>
        <dbReference type="ARBA" id="ARBA00022448"/>
    </source>
</evidence>
<evidence type="ECO:0000256" key="5">
    <source>
        <dbReference type="ARBA" id="ARBA00022882"/>
    </source>
</evidence>
<keyword evidence="9 12" id="KW-0472">Membrane</keyword>
<feature type="domain" description="Inward rectifier potassium channel C-terminal" evidence="14">
    <location>
        <begin position="152"/>
        <end position="303"/>
    </location>
</feature>
<dbReference type="Pfam" id="PF07885">
    <property type="entry name" value="Ion_trans_2"/>
    <property type="match status" value="1"/>
</dbReference>
<keyword evidence="3" id="KW-0633">Potassium transport</keyword>
<name>A0A242N9X9_CABSO</name>
<reference evidence="16 17" key="1">
    <citation type="submission" date="2017-03" db="EMBL/GenBank/DDBJ databases">
        <title>Genome analysis of strain PAMC 26510.</title>
        <authorList>
            <person name="Oh H.-M."/>
            <person name="Yang J.-A."/>
        </authorList>
    </citation>
    <scope>NUCLEOTIDE SEQUENCE [LARGE SCALE GENOMIC DNA]</scope>
    <source>
        <strain evidence="16 17">PAMC 26510</strain>
    </source>
</reference>
<feature type="transmembrane region" description="Helical" evidence="12">
    <location>
        <begin position="90"/>
        <end position="109"/>
    </location>
</feature>
<keyword evidence="2" id="KW-0813">Transport</keyword>
<evidence type="ECO:0000313" key="16">
    <source>
        <dbReference type="EMBL" id="OTP80457.1"/>
    </source>
</evidence>
<dbReference type="Proteomes" id="UP000195221">
    <property type="component" value="Unassembled WGS sequence"/>
</dbReference>
<comment type="caution">
    <text evidence="16">The sequence shown here is derived from an EMBL/GenBank/DDBJ whole genome shotgun (WGS) entry which is preliminary data.</text>
</comment>
<feature type="region of interest" description="Disordered" evidence="11">
    <location>
        <begin position="1"/>
        <end position="22"/>
    </location>
</feature>
<dbReference type="InterPro" id="IPR013518">
    <property type="entry name" value="K_chnl_inward-rec_Kir_cyto"/>
</dbReference>
<evidence type="ECO:0000259" key="13">
    <source>
        <dbReference type="Pfam" id="PF07885"/>
    </source>
</evidence>
<dbReference type="Gene3D" id="2.60.40.1400">
    <property type="entry name" value="G protein-activated inward rectifier potassium channel 1"/>
    <property type="match status" value="1"/>
</dbReference>
<feature type="compositionally biased region" description="Basic and acidic residues" evidence="11">
    <location>
        <begin position="1"/>
        <end position="19"/>
    </location>
</feature>
<dbReference type="GO" id="GO:0034765">
    <property type="term" value="P:regulation of monoatomic ion transmembrane transport"/>
    <property type="evidence" value="ECO:0007669"/>
    <property type="project" value="TreeGrafter"/>
</dbReference>
<keyword evidence="8" id="KW-0406">Ion transport</keyword>